<evidence type="ECO:0000256" key="3">
    <source>
        <dbReference type="ARBA" id="ARBA00022527"/>
    </source>
</evidence>
<dbReference type="GO" id="GO:0004674">
    <property type="term" value="F:protein serine/threonine kinase activity"/>
    <property type="evidence" value="ECO:0007669"/>
    <property type="project" value="UniProtKB-KW"/>
</dbReference>
<dbReference type="FunFam" id="3.30.200.20:FF:000042">
    <property type="entry name" value="Aurora kinase A"/>
    <property type="match status" value="1"/>
</dbReference>
<dbReference type="EC" id="2.7.11.1" evidence="1 14"/>
<dbReference type="Proteomes" id="UP001194580">
    <property type="component" value="Unassembled WGS sequence"/>
</dbReference>
<proteinExistence type="inferred from homology"/>
<keyword evidence="16" id="KW-0812">Transmembrane</keyword>
<dbReference type="Pfam" id="PF10785">
    <property type="entry name" value="NADH-u_ox-rdase"/>
    <property type="match status" value="1"/>
</dbReference>
<dbReference type="GO" id="GO:0090266">
    <property type="term" value="P:regulation of mitotic cell cycle spindle assembly checkpoint"/>
    <property type="evidence" value="ECO:0007669"/>
    <property type="project" value="UniProtKB-ARBA"/>
</dbReference>
<dbReference type="InterPro" id="IPR019721">
    <property type="entry name" value="NADH-UbQ_OxRdtase_su21_N"/>
</dbReference>
<feature type="region of interest" description="Disordered" evidence="15">
    <location>
        <begin position="228"/>
        <end position="248"/>
    </location>
</feature>
<keyword evidence="5 11" id="KW-0547">Nucleotide-binding</keyword>
<feature type="binding site" evidence="11">
    <location>
        <begin position="463"/>
        <end position="465"/>
    </location>
    <ligand>
        <name>ATP</name>
        <dbReference type="ChEBI" id="CHEBI:30616"/>
    </ligand>
</feature>
<keyword evidence="16" id="KW-0472">Membrane</keyword>
<organism evidence="18 19">
    <name type="scientific">Linnemannia exigua</name>
    <dbReference type="NCBI Taxonomy" id="604196"/>
    <lineage>
        <taxon>Eukaryota</taxon>
        <taxon>Fungi</taxon>
        <taxon>Fungi incertae sedis</taxon>
        <taxon>Mucoromycota</taxon>
        <taxon>Mortierellomycotina</taxon>
        <taxon>Mortierellomycetes</taxon>
        <taxon>Mortierellales</taxon>
        <taxon>Mortierellaceae</taxon>
        <taxon>Linnemannia</taxon>
    </lineage>
</organism>
<feature type="domain" description="Protein kinase" evidence="17">
    <location>
        <begin position="385"/>
        <end position="642"/>
    </location>
</feature>
<evidence type="ECO:0000256" key="8">
    <source>
        <dbReference type="ARBA" id="ARBA00047899"/>
    </source>
</evidence>
<evidence type="ECO:0000256" key="14">
    <source>
        <dbReference type="RuleBase" id="RU367134"/>
    </source>
</evidence>
<keyword evidence="3 14" id="KW-0723">Serine/threonine-protein kinase</keyword>
<evidence type="ECO:0000256" key="6">
    <source>
        <dbReference type="ARBA" id="ARBA00022777"/>
    </source>
</evidence>
<dbReference type="GO" id="GO:0044779">
    <property type="term" value="P:meiotic spindle checkpoint signaling"/>
    <property type="evidence" value="ECO:0007669"/>
    <property type="project" value="UniProtKB-ARBA"/>
</dbReference>
<feature type="compositionally biased region" description="Low complexity" evidence="15">
    <location>
        <begin position="298"/>
        <end position="314"/>
    </location>
</feature>
<evidence type="ECO:0000256" key="4">
    <source>
        <dbReference type="ARBA" id="ARBA00022679"/>
    </source>
</evidence>
<comment type="caution">
    <text evidence="18">The sequence shown here is derived from an EMBL/GenBank/DDBJ whole genome shotgun (WGS) entry which is preliminary data.</text>
</comment>
<evidence type="ECO:0000256" key="10">
    <source>
        <dbReference type="PIRSR" id="PIRSR630616-1"/>
    </source>
</evidence>
<evidence type="ECO:0000256" key="7">
    <source>
        <dbReference type="ARBA" id="ARBA00022840"/>
    </source>
</evidence>
<dbReference type="Gene3D" id="1.10.510.10">
    <property type="entry name" value="Transferase(Phosphotransferase) domain 1"/>
    <property type="match status" value="1"/>
</dbReference>
<evidence type="ECO:0000256" key="16">
    <source>
        <dbReference type="SAM" id="Phobius"/>
    </source>
</evidence>
<dbReference type="GO" id="GO:0005524">
    <property type="term" value="F:ATP binding"/>
    <property type="evidence" value="ECO:0007669"/>
    <property type="project" value="UniProtKB-UniRule"/>
</dbReference>
<dbReference type="GO" id="GO:0000776">
    <property type="term" value="C:kinetochore"/>
    <property type="evidence" value="ECO:0007669"/>
    <property type="project" value="UniProtKB-ARBA"/>
</dbReference>
<evidence type="ECO:0000256" key="15">
    <source>
        <dbReference type="SAM" id="MobiDB-lite"/>
    </source>
</evidence>
<feature type="compositionally biased region" description="Polar residues" evidence="15">
    <location>
        <begin position="348"/>
        <end position="362"/>
    </location>
</feature>
<dbReference type="PANTHER" id="PTHR24350">
    <property type="entry name" value="SERINE/THREONINE-PROTEIN KINASE IAL-RELATED"/>
    <property type="match status" value="1"/>
</dbReference>
<dbReference type="GO" id="GO:1902115">
    <property type="term" value="P:regulation of organelle assembly"/>
    <property type="evidence" value="ECO:0007669"/>
    <property type="project" value="UniProtKB-ARBA"/>
</dbReference>
<feature type="cross-link" description="Glycyl lysine isopeptide (Lys-Gly) (interchain with G-Cter in SUMO2)" evidence="12">
    <location>
        <position position="510"/>
    </location>
</feature>
<dbReference type="Gene3D" id="3.30.200.20">
    <property type="entry name" value="Phosphorylase Kinase, domain 1"/>
    <property type="match status" value="1"/>
</dbReference>
<dbReference type="SMART" id="SM00220">
    <property type="entry name" value="S_TKc"/>
    <property type="match status" value="1"/>
</dbReference>
<dbReference type="GO" id="GO:0051233">
    <property type="term" value="C:spindle midzone"/>
    <property type="evidence" value="ECO:0007669"/>
    <property type="project" value="UniProtKB-ARBA"/>
</dbReference>
<keyword evidence="16" id="KW-1133">Transmembrane helix</keyword>
<feature type="active site" description="Proton acceptor" evidence="10">
    <location>
        <position position="508"/>
    </location>
</feature>
<dbReference type="PROSITE" id="PS00107">
    <property type="entry name" value="PROTEIN_KINASE_ATP"/>
    <property type="match status" value="1"/>
</dbReference>
<evidence type="ECO:0000256" key="12">
    <source>
        <dbReference type="PIRSR" id="PIRSR630616-3"/>
    </source>
</evidence>
<feature type="region of interest" description="Disordered" evidence="15">
    <location>
        <begin position="270"/>
        <end position="363"/>
    </location>
</feature>
<feature type="transmembrane region" description="Helical" evidence="16">
    <location>
        <begin position="62"/>
        <end position="82"/>
    </location>
</feature>
<dbReference type="InterPro" id="IPR017441">
    <property type="entry name" value="Protein_kinase_ATP_BS"/>
</dbReference>
<keyword evidence="4 14" id="KW-0808">Transferase</keyword>
<dbReference type="EMBL" id="JAAAIL010000146">
    <property type="protein sequence ID" value="KAG0279121.1"/>
    <property type="molecule type" value="Genomic_DNA"/>
</dbReference>
<dbReference type="AlphaFoldDB" id="A0AAD4DIK5"/>
<reference evidence="18" key="1">
    <citation type="journal article" date="2020" name="Fungal Divers.">
        <title>Resolving the Mortierellaceae phylogeny through synthesis of multi-gene phylogenetics and phylogenomics.</title>
        <authorList>
            <person name="Vandepol N."/>
            <person name="Liber J."/>
            <person name="Desiro A."/>
            <person name="Na H."/>
            <person name="Kennedy M."/>
            <person name="Barry K."/>
            <person name="Grigoriev I.V."/>
            <person name="Miller A.N."/>
            <person name="O'Donnell K."/>
            <person name="Stajich J.E."/>
            <person name="Bonito G."/>
        </authorList>
    </citation>
    <scope>NUCLEOTIDE SEQUENCE</scope>
    <source>
        <strain evidence="18">NRRL 28262</strain>
    </source>
</reference>
<evidence type="ECO:0000259" key="17">
    <source>
        <dbReference type="PROSITE" id="PS50011"/>
    </source>
</evidence>
<dbReference type="InterPro" id="IPR030616">
    <property type="entry name" value="Aur-like"/>
</dbReference>
<dbReference type="FunFam" id="1.10.510.10:FF:000235">
    <property type="entry name" value="Serine/threonine-protein kinase ark1"/>
    <property type="match status" value="1"/>
</dbReference>
<dbReference type="GO" id="GO:0072479">
    <property type="term" value="P:response to mitotic cell cycle spindle assembly checkpoint signaling"/>
    <property type="evidence" value="ECO:0007669"/>
    <property type="project" value="UniProtKB-ARBA"/>
</dbReference>
<dbReference type="PROSITE" id="PS00108">
    <property type="entry name" value="PROTEIN_KINASE_ST"/>
    <property type="match status" value="1"/>
</dbReference>
<dbReference type="GO" id="GO:0032133">
    <property type="term" value="C:chromosome passenger complex"/>
    <property type="evidence" value="ECO:0007669"/>
    <property type="project" value="UniProtKB-ARBA"/>
</dbReference>
<dbReference type="CDD" id="cd14007">
    <property type="entry name" value="STKc_Aurora"/>
    <property type="match status" value="1"/>
</dbReference>
<comment type="similarity">
    <text evidence="14">Belongs to the protein kinase superfamily. Ser/Thr protein kinase family. Aurora subfamily.</text>
</comment>
<dbReference type="InterPro" id="IPR011009">
    <property type="entry name" value="Kinase-like_dom_sf"/>
</dbReference>
<accession>A0AAD4DIK5</accession>
<evidence type="ECO:0000256" key="1">
    <source>
        <dbReference type="ARBA" id="ARBA00012513"/>
    </source>
</evidence>
<comment type="catalytic activity">
    <reaction evidence="8 14">
        <text>L-threonyl-[protein] + ATP = O-phospho-L-threonyl-[protein] + ADP + H(+)</text>
        <dbReference type="Rhea" id="RHEA:46608"/>
        <dbReference type="Rhea" id="RHEA-COMP:11060"/>
        <dbReference type="Rhea" id="RHEA-COMP:11605"/>
        <dbReference type="ChEBI" id="CHEBI:15378"/>
        <dbReference type="ChEBI" id="CHEBI:30013"/>
        <dbReference type="ChEBI" id="CHEBI:30616"/>
        <dbReference type="ChEBI" id="CHEBI:61977"/>
        <dbReference type="ChEBI" id="CHEBI:456216"/>
        <dbReference type="EC" id="2.7.11.1"/>
    </reaction>
</comment>
<evidence type="ECO:0000313" key="18">
    <source>
        <dbReference type="EMBL" id="KAG0279121.1"/>
    </source>
</evidence>
<keyword evidence="19" id="KW-1185">Reference proteome</keyword>
<comment type="catalytic activity">
    <reaction evidence="9 14">
        <text>L-seryl-[protein] + ATP = O-phospho-L-seryl-[protein] + ADP + H(+)</text>
        <dbReference type="Rhea" id="RHEA:17989"/>
        <dbReference type="Rhea" id="RHEA-COMP:9863"/>
        <dbReference type="Rhea" id="RHEA-COMP:11604"/>
        <dbReference type="ChEBI" id="CHEBI:15378"/>
        <dbReference type="ChEBI" id="CHEBI:29999"/>
        <dbReference type="ChEBI" id="CHEBI:30616"/>
        <dbReference type="ChEBI" id="CHEBI:83421"/>
        <dbReference type="ChEBI" id="CHEBI:456216"/>
        <dbReference type="EC" id="2.7.11.1"/>
    </reaction>
</comment>
<feature type="compositionally biased region" description="Low complexity" evidence="15">
    <location>
        <begin position="228"/>
        <end position="246"/>
    </location>
</feature>
<dbReference type="PROSITE" id="PS50011">
    <property type="entry name" value="PROTEIN_KINASE_DOM"/>
    <property type="match status" value="1"/>
</dbReference>
<evidence type="ECO:0000313" key="19">
    <source>
        <dbReference type="Proteomes" id="UP001194580"/>
    </source>
</evidence>
<feature type="binding site" evidence="11">
    <location>
        <begin position="512"/>
        <end position="513"/>
    </location>
    <ligand>
        <name>ATP</name>
        <dbReference type="ChEBI" id="CHEBI:30616"/>
    </ligand>
</feature>
<protein>
    <recommendedName>
        <fullName evidence="2 14">Aurora kinase</fullName>
        <ecNumber evidence="1 14">2.7.11.1</ecNumber>
    </recommendedName>
</protein>
<dbReference type="InterPro" id="IPR008271">
    <property type="entry name" value="Ser/Thr_kinase_AS"/>
</dbReference>
<keyword evidence="7 11" id="KW-0067">ATP-binding</keyword>
<evidence type="ECO:0000256" key="13">
    <source>
        <dbReference type="PROSITE-ProRule" id="PRU10141"/>
    </source>
</evidence>
<feature type="binding site" evidence="11 13">
    <location>
        <position position="414"/>
    </location>
    <ligand>
        <name>ATP</name>
        <dbReference type="ChEBI" id="CHEBI:30616"/>
    </ligand>
</feature>
<feature type="binding site" evidence="11">
    <location>
        <position position="526"/>
    </location>
    <ligand>
        <name>ATP</name>
        <dbReference type="ChEBI" id="CHEBI:30616"/>
    </ligand>
</feature>
<feature type="compositionally biased region" description="Polar residues" evidence="15">
    <location>
        <begin position="315"/>
        <end position="329"/>
    </location>
</feature>
<name>A0AAD4DIK5_9FUNG</name>
<sequence length="654" mass="72012">MSSAEQYIRTEFPVIDSDPHFTRVVSYMRGSDVVAWGGLTAAAPATLLALERIRPAAGPKGINFALGLATAMGFMGGFLYSYQKSSLRFWGWEENAREQVKSRKEMDARAAAGLPAYGEPTMDEAAQAAAARNSKFAALKFAKQFPAALSPLCTRYHTILEGTIYDNNYSRNNTTVTIPMNAPAPRKPLFKLDMDSDNSASHGNSNGSSKHYKQGITAAMKPASKASSSVTLSSSSNANETTSGSGTVIGGTAGVFSSLINRVGAGNPIGGSQHARIKSGMPPSSVSTHVGLGGSVGGVRSNASAASNQRNAGATDTQSRNGNDQQSNKRMLPPTGGSPRHNPYSRPIGTSATSKQARTSAHTDMAPPLHISRSLMPREWCLDDFELARPLGKGQFGRVYCMRERQTGFLVAMKVLLKSELIKANMENQLRREIDIQSNLKHKHILRLDTFFHDETRVYLVLEYAPQGELYRKLKKQERFPEWLAAKYIYELATALSYLHRKHVIHRDIKPENLLLGCNGEIKISDFGWSVHAPSSRRNTMCGTLDYLPPEMVEGRSHSSHVDLWSLGVLCYEFLVGQPPFESKETVEDNNDRELTFRRIAKVELTIPDTVSDDAKDLIRKLLQRNPDQRLALERVMLHPWITRNLNGGKSRSA</sequence>
<dbReference type="Pfam" id="PF00069">
    <property type="entry name" value="Pkinase"/>
    <property type="match status" value="1"/>
</dbReference>
<evidence type="ECO:0000256" key="11">
    <source>
        <dbReference type="PIRSR" id="PIRSR630616-2"/>
    </source>
</evidence>
<evidence type="ECO:0000256" key="5">
    <source>
        <dbReference type="ARBA" id="ARBA00022741"/>
    </source>
</evidence>
<keyword evidence="6 14" id="KW-0418">Kinase</keyword>
<dbReference type="GO" id="GO:0008608">
    <property type="term" value="P:attachment of spindle microtubules to kinetochore"/>
    <property type="evidence" value="ECO:0007669"/>
    <property type="project" value="UniProtKB-ARBA"/>
</dbReference>
<dbReference type="InterPro" id="IPR000719">
    <property type="entry name" value="Prot_kinase_dom"/>
</dbReference>
<dbReference type="SUPFAM" id="SSF56112">
    <property type="entry name" value="Protein kinase-like (PK-like)"/>
    <property type="match status" value="1"/>
</dbReference>
<feature type="region of interest" description="Disordered" evidence="15">
    <location>
        <begin position="176"/>
        <end position="211"/>
    </location>
</feature>
<evidence type="ECO:0000256" key="9">
    <source>
        <dbReference type="ARBA" id="ARBA00048679"/>
    </source>
</evidence>
<dbReference type="GO" id="GO:0032465">
    <property type="term" value="P:regulation of cytokinesis"/>
    <property type="evidence" value="ECO:0007669"/>
    <property type="project" value="UniProtKB-ARBA"/>
</dbReference>
<gene>
    <name evidence="18" type="ORF">BGZ95_002212</name>
</gene>
<feature type="compositionally biased region" description="Low complexity" evidence="15">
    <location>
        <begin position="197"/>
        <end position="209"/>
    </location>
</feature>
<evidence type="ECO:0000256" key="2">
    <source>
        <dbReference type="ARBA" id="ARBA00021157"/>
    </source>
</evidence>
<dbReference type="GO" id="GO:0045143">
    <property type="term" value="P:homologous chromosome segregation"/>
    <property type="evidence" value="ECO:0007669"/>
    <property type="project" value="UniProtKB-ARBA"/>
</dbReference>